<feature type="domain" description="Ig-like" evidence="4">
    <location>
        <begin position="135"/>
        <end position="235"/>
    </location>
</feature>
<feature type="signal peptide" evidence="3">
    <location>
        <begin position="1"/>
        <end position="21"/>
    </location>
</feature>
<dbReference type="GO" id="GO:0016020">
    <property type="term" value="C:membrane"/>
    <property type="evidence" value="ECO:0007669"/>
    <property type="project" value="TreeGrafter"/>
</dbReference>
<dbReference type="GO" id="GO:0005576">
    <property type="term" value="C:extracellular region"/>
    <property type="evidence" value="ECO:0007669"/>
    <property type="project" value="InterPro"/>
</dbReference>
<evidence type="ECO:0000256" key="3">
    <source>
        <dbReference type="SAM" id="SignalP"/>
    </source>
</evidence>
<dbReference type="InterPro" id="IPR013783">
    <property type="entry name" value="Ig-like_fold"/>
</dbReference>
<dbReference type="InterPro" id="IPR008405">
    <property type="entry name" value="ApoL"/>
</dbReference>
<gene>
    <name evidence="5" type="ORF">HOLleu_09339</name>
</gene>
<dbReference type="PANTHER" id="PTHR14096">
    <property type="entry name" value="APOLIPOPROTEIN L"/>
    <property type="match status" value="1"/>
</dbReference>
<protein>
    <recommendedName>
        <fullName evidence="4">Ig-like domain-containing protein</fullName>
    </recommendedName>
</protein>
<dbReference type="InterPro" id="IPR036179">
    <property type="entry name" value="Ig-like_dom_sf"/>
</dbReference>
<dbReference type="PANTHER" id="PTHR14096:SF28">
    <property type="entry name" value="APOLIPOPROTEIN L, 1-RELATED"/>
    <property type="match status" value="1"/>
</dbReference>
<feature type="transmembrane region" description="Helical" evidence="2">
    <location>
        <begin position="350"/>
        <end position="377"/>
    </location>
</feature>
<dbReference type="EMBL" id="JAIZAY010000004">
    <property type="protein sequence ID" value="KAJ8042564.1"/>
    <property type="molecule type" value="Genomic_DNA"/>
</dbReference>
<dbReference type="GO" id="GO:0006869">
    <property type="term" value="P:lipid transport"/>
    <property type="evidence" value="ECO:0007669"/>
    <property type="project" value="InterPro"/>
</dbReference>
<dbReference type="Gene3D" id="2.60.40.10">
    <property type="entry name" value="Immunoglobulins"/>
    <property type="match status" value="1"/>
</dbReference>
<name>A0A9Q1CDB4_HOLLE</name>
<evidence type="ECO:0000259" key="4">
    <source>
        <dbReference type="PROSITE" id="PS50835"/>
    </source>
</evidence>
<proteinExistence type="inferred from homology"/>
<sequence length="790" mass="86146">MNSPAVLPVCLVIGYILMTDALKCQSPQYVIIGEKGEVECEFPKQFTGIVWYDSTNTSNALVTRLEKQENGALKVSGNGYDSGYYDMYPNGSLIIPSVEVYHDRTFKVVVIDELLKVENADILIITIVYPSQSTPLIESCGPGNLCLVSPKEIDFLQCKYSHARPPVLLTWYKNYGGGNWMVDAKLTTTNDGQYTFESILTVSMSGLVQAPLNMFICEASGPALSFKETKTSVLSFNLDQEKTRQRIANKPITVQNVGLYNHLEIFCTGSKPIAFVWTFERQNTSSIIAISAKGQKKVIDTFNDTFGVLLDGTITFSKTGYHLEGIYTCTYLEGNTSSFRTVQIKIGNNVAWATPMIIAVLVVAIVGGLVSSTYYVYQTMWIHFVPSTVDGTLTCCEKIAEYVLSLPLYNTKNDFVFNKDGIDLLRTVSDEIENNRHNKNVGVISGSATSIAGAAITFAGAGLLPITFGGSSVLMGLGAFIGATGAVISVGSSVWQVINDKNKRDKVEPALKSFLRFQEDLAVTINNLAIVFNVIIKKRELRQLCKETAVSRFVITRLGELFERLKAGHHSCVLNGKLTLASECTTEMLKILEKGITNTAFNETMSLQEETLAEQISKAQEHSFENLPSSIKTVVKTTRTESGKPTILTLVIMSFADSSERNGDVRNAAFPQEVEGTTALAGKGVDGALNLASRGVLVGNRLIMKTLDLSDDAIRLTTNVTKMAKAVTVAGIILGALGVAVDVVFLGHAVYDLLKKEKGESAQALSDIANVMEEVNYLSNRKSKIVSKKV</sequence>
<dbReference type="Proteomes" id="UP001152320">
    <property type="component" value="Chromosome 4"/>
</dbReference>
<comment type="caution">
    <text evidence="5">The sequence shown here is derived from an EMBL/GenBank/DDBJ whole genome shotgun (WGS) entry which is preliminary data.</text>
</comment>
<dbReference type="InterPro" id="IPR007110">
    <property type="entry name" value="Ig-like_dom"/>
</dbReference>
<keyword evidence="2" id="KW-0472">Membrane</keyword>
<reference evidence="5" key="1">
    <citation type="submission" date="2021-10" db="EMBL/GenBank/DDBJ databases">
        <title>Tropical sea cucumber genome reveals ecological adaptation and Cuvierian tubules defense mechanism.</title>
        <authorList>
            <person name="Chen T."/>
        </authorList>
    </citation>
    <scope>NUCLEOTIDE SEQUENCE</scope>
    <source>
        <strain evidence="5">Nanhai2018</strain>
        <tissue evidence="5">Muscle</tissue>
    </source>
</reference>
<dbReference type="GO" id="GO:0008289">
    <property type="term" value="F:lipid binding"/>
    <property type="evidence" value="ECO:0007669"/>
    <property type="project" value="InterPro"/>
</dbReference>
<evidence type="ECO:0000256" key="2">
    <source>
        <dbReference type="SAM" id="Phobius"/>
    </source>
</evidence>
<evidence type="ECO:0000313" key="6">
    <source>
        <dbReference type="Proteomes" id="UP001152320"/>
    </source>
</evidence>
<dbReference type="Pfam" id="PF05461">
    <property type="entry name" value="ApoL"/>
    <property type="match status" value="1"/>
</dbReference>
<keyword evidence="2" id="KW-1133">Transmembrane helix</keyword>
<comment type="similarity">
    <text evidence="1">Belongs to the apolipoprotein L family.</text>
</comment>
<keyword evidence="6" id="KW-1185">Reference proteome</keyword>
<feature type="transmembrane region" description="Helical" evidence="2">
    <location>
        <begin position="474"/>
        <end position="498"/>
    </location>
</feature>
<keyword evidence="2" id="KW-0812">Transmembrane</keyword>
<organism evidence="5 6">
    <name type="scientific">Holothuria leucospilota</name>
    <name type="common">Black long sea cucumber</name>
    <name type="synonym">Mertensiothuria leucospilota</name>
    <dbReference type="NCBI Taxonomy" id="206669"/>
    <lineage>
        <taxon>Eukaryota</taxon>
        <taxon>Metazoa</taxon>
        <taxon>Echinodermata</taxon>
        <taxon>Eleutherozoa</taxon>
        <taxon>Echinozoa</taxon>
        <taxon>Holothuroidea</taxon>
        <taxon>Aspidochirotacea</taxon>
        <taxon>Aspidochirotida</taxon>
        <taxon>Holothuriidae</taxon>
        <taxon>Holothuria</taxon>
    </lineage>
</organism>
<feature type="transmembrane region" description="Helical" evidence="2">
    <location>
        <begin position="726"/>
        <end position="751"/>
    </location>
</feature>
<feature type="chain" id="PRO_5040351286" description="Ig-like domain-containing protein" evidence="3">
    <location>
        <begin position="22"/>
        <end position="790"/>
    </location>
</feature>
<dbReference type="AlphaFoldDB" id="A0A9Q1CDB4"/>
<dbReference type="OrthoDB" id="6159398at2759"/>
<accession>A0A9Q1CDB4</accession>
<dbReference type="GO" id="GO:0042157">
    <property type="term" value="P:lipoprotein metabolic process"/>
    <property type="evidence" value="ECO:0007669"/>
    <property type="project" value="InterPro"/>
</dbReference>
<evidence type="ECO:0000313" key="5">
    <source>
        <dbReference type="EMBL" id="KAJ8042564.1"/>
    </source>
</evidence>
<dbReference type="PROSITE" id="PS50835">
    <property type="entry name" value="IG_LIKE"/>
    <property type="match status" value="1"/>
</dbReference>
<keyword evidence="3" id="KW-0732">Signal</keyword>
<dbReference type="SUPFAM" id="SSF48726">
    <property type="entry name" value="Immunoglobulin"/>
    <property type="match status" value="2"/>
</dbReference>
<evidence type="ECO:0000256" key="1">
    <source>
        <dbReference type="ARBA" id="ARBA00010090"/>
    </source>
</evidence>
<feature type="transmembrane region" description="Helical" evidence="2">
    <location>
        <begin position="441"/>
        <end position="468"/>
    </location>
</feature>